<name>A0A848NBB8_9BURK</name>
<gene>
    <name evidence="1" type="ORF">HGQ98_00545</name>
</gene>
<comment type="caution">
    <text evidence="1">The sequence shown here is derived from an EMBL/GenBank/DDBJ whole genome shotgun (WGS) entry which is preliminary data.</text>
</comment>
<proteinExistence type="predicted"/>
<reference evidence="1 2" key="1">
    <citation type="submission" date="2020-04" db="EMBL/GenBank/DDBJ databases">
        <title>Achromobacter ruhlandii genome sequencing and assembly.</title>
        <authorList>
            <person name="Martins R.C.R."/>
            <person name="Perdigao-Neto L.V."/>
            <person name="Levin A.S.S."/>
            <person name="Costa S.F."/>
        </authorList>
    </citation>
    <scope>NUCLEOTIDE SEQUENCE [LARGE SCALE GENOMIC DNA]</scope>
    <source>
        <strain evidence="1 2">9035ralo</strain>
    </source>
</reference>
<dbReference type="EMBL" id="JABBZE010000002">
    <property type="protein sequence ID" value="NMU88377.1"/>
    <property type="molecule type" value="Genomic_DNA"/>
</dbReference>
<sequence length="121" mass="12874">MSAPNSNILALFHDGHYLAEIVGGGIRVGKQQGASADFPSGTPEARRLTRLHEVGSMDQIRVEVQAQLQKHGAAARCDTLKDGDKDWDSGCQLCGQKPTVHPTQLCGPCCFGEAETAGGNW</sequence>
<evidence type="ECO:0000313" key="1">
    <source>
        <dbReference type="EMBL" id="NMU88377.1"/>
    </source>
</evidence>
<evidence type="ECO:0000313" key="2">
    <source>
        <dbReference type="Proteomes" id="UP000542405"/>
    </source>
</evidence>
<accession>A0A848NBB8</accession>
<dbReference type="Proteomes" id="UP000542405">
    <property type="component" value="Unassembled WGS sequence"/>
</dbReference>
<protein>
    <submittedName>
        <fullName evidence="1">Uncharacterized protein</fullName>
    </submittedName>
</protein>
<dbReference type="RefSeq" id="WP_169535625.1">
    <property type="nucleotide sequence ID" value="NZ_JABBZE010000002.1"/>
</dbReference>
<organism evidence="1 2">
    <name type="scientific">Achromobacter ruhlandii</name>
    <dbReference type="NCBI Taxonomy" id="72557"/>
    <lineage>
        <taxon>Bacteria</taxon>
        <taxon>Pseudomonadati</taxon>
        <taxon>Pseudomonadota</taxon>
        <taxon>Betaproteobacteria</taxon>
        <taxon>Burkholderiales</taxon>
        <taxon>Alcaligenaceae</taxon>
        <taxon>Achromobacter</taxon>
    </lineage>
</organism>
<dbReference type="AlphaFoldDB" id="A0A848NBB8"/>